<evidence type="ECO:0008006" key="5">
    <source>
        <dbReference type="Google" id="ProtNLM"/>
    </source>
</evidence>
<reference evidence="4" key="1">
    <citation type="journal article" date="2019" name="Int. J. Syst. Evol. Microbiol.">
        <title>The Global Catalogue of Microorganisms (GCM) 10K type strain sequencing project: providing services to taxonomists for standard genome sequencing and annotation.</title>
        <authorList>
            <consortium name="The Broad Institute Genomics Platform"/>
            <consortium name="The Broad Institute Genome Sequencing Center for Infectious Disease"/>
            <person name="Wu L."/>
            <person name="Ma J."/>
        </authorList>
    </citation>
    <scope>NUCLEOTIDE SEQUENCE [LARGE SCALE GENOMIC DNA]</scope>
    <source>
        <strain evidence="4">JCM 18077</strain>
    </source>
</reference>
<keyword evidence="1" id="KW-0175">Coiled coil</keyword>
<feature type="region of interest" description="Disordered" evidence="2">
    <location>
        <begin position="197"/>
        <end position="236"/>
    </location>
</feature>
<name>A0ABP8Z342_9ACTN</name>
<dbReference type="Gene3D" id="1.20.120.20">
    <property type="entry name" value="Apolipoprotein"/>
    <property type="match status" value="1"/>
</dbReference>
<dbReference type="EMBL" id="BAABIE010000004">
    <property type="protein sequence ID" value="GAA4745272.1"/>
    <property type="molecule type" value="Genomic_DNA"/>
</dbReference>
<accession>A0ABP8Z342</accession>
<dbReference type="RefSeq" id="WP_345312850.1">
    <property type="nucleotide sequence ID" value="NZ_BAABIE010000004.1"/>
</dbReference>
<evidence type="ECO:0000256" key="1">
    <source>
        <dbReference type="SAM" id="Coils"/>
    </source>
</evidence>
<dbReference type="Proteomes" id="UP001500822">
    <property type="component" value="Unassembled WGS sequence"/>
</dbReference>
<evidence type="ECO:0000256" key="2">
    <source>
        <dbReference type="SAM" id="MobiDB-lite"/>
    </source>
</evidence>
<feature type="compositionally biased region" description="Low complexity" evidence="2">
    <location>
        <begin position="224"/>
        <end position="236"/>
    </location>
</feature>
<sequence length="236" mass="24879">MSTTERTLPTPLYAVVGAGDVVVQEAKEAYDRLRNRAEAAQTRLTETRTRLADLPSDVNVDEIKAKLNREELRKVTAPYVETATDFYKDLAERGEGAVERLRTQPTVQENLDRVGKVYNDAVDLTEDALGAVSSQTRAVGDRAAALAGRAADKVQDAAVEIEEAGAKVADKVEEAAVDIEDAGTKVAAEAKTAAAKIGEVADTAKGRATKAAPAKKAPARKAPAKPAAKAAPTTAK</sequence>
<feature type="coiled-coil region" evidence="1">
    <location>
        <begin position="23"/>
        <end position="50"/>
    </location>
</feature>
<organism evidence="3 4">
    <name type="scientific">Gordonia alkaliphila</name>
    <dbReference type="NCBI Taxonomy" id="1053547"/>
    <lineage>
        <taxon>Bacteria</taxon>
        <taxon>Bacillati</taxon>
        <taxon>Actinomycetota</taxon>
        <taxon>Actinomycetes</taxon>
        <taxon>Mycobacteriales</taxon>
        <taxon>Gordoniaceae</taxon>
        <taxon>Gordonia</taxon>
    </lineage>
</organism>
<gene>
    <name evidence="3" type="ORF">GCM10023217_12940</name>
</gene>
<keyword evidence="4" id="KW-1185">Reference proteome</keyword>
<protein>
    <recommendedName>
        <fullName evidence="5">Heparin-binding hemagglutinin</fullName>
    </recommendedName>
</protein>
<evidence type="ECO:0000313" key="4">
    <source>
        <dbReference type="Proteomes" id="UP001500822"/>
    </source>
</evidence>
<comment type="caution">
    <text evidence="3">The sequence shown here is derived from an EMBL/GenBank/DDBJ whole genome shotgun (WGS) entry which is preliminary data.</text>
</comment>
<evidence type="ECO:0000313" key="3">
    <source>
        <dbReference type="EMBL" id="GAA4745272.1"/>
    </source>
</evidence>
<proteinExistence type="predicted"/>